<evidence type="ECO:0000313" key="8">
    <source>
        <dbReference type="EMBL" id="KZP34547.1"/>
    </source>
</evidence>
<dbReference type="Pfam" id="PF12348">
    <property type="entry name" value="CLASP_N"/>
    <property type="match status" value="1"/>
</dbReference>
<evidence type="ECO:0000256" key="1">
    <source>
        <dbReference type="ARBA" id="ARBA00004186"/>
    </source>
</evidence>
<feature type="compositionally biased region" description="Basic and acidic residues" evidence="6">
    <location>
        <begin position="512"/>
        <end position="524"/>
    </location>
</feature>
<evidence type="ECO:0000313" key="9">
    <source>
        <dbReference type="Proteomes" id="UP000076532"/>
    </source>
</evidence>
<dbReference type="GO" id="GO:0051301">
    <property type="term" value="P:cell division"/>
    <property type="evidence" value="ECO:0007669"/>
    <property type="project" value="UniProtKB-KW"/>
</dbReference>
<feature type="region of interest" description="Disordered" evidence="6">
    <location>
        <begin position="338"/>
        <end position="611"/>
    </location>
</feature>
<feature type="compositionally biased region" description="Polar residues" evidence="6">
    <location>
        <begin position="466"/>
        <end position="482"/>
    </location>
</feature>
<feature type="compositionally biased region" description="Low complexity" evidence="6">
    <location>
        <begin position="239"/>
        <end position="253"/>
    </location>
</feature>
<feature type="region of interest" description="Disordered" evidence="6">
    <location>
        <begin position="237"/>
        <end position="320"/>
    </location>
</feature>
<comment type="similarity">
    <text evidence="2">Belongs to the CLASP family.</text>
</comment>
<dbReference type="OrthoDB" id="46159at2759"/>
<keyword evidence="5" id="KW-0131">Cell cycle</keyword>
<evidence type="ECO:0000256" key="2">
    <source>
        <dbReference type="ARBA" id="ARBA00009549"/>
    </source>
</evidence>
<organism evidence="8 9">
    <name type="scientific">Athelia psychrophila</name>
    <dbReference type="NCBI Taxonomy" id="1759441"/>
    <lineage>
        <taxon>Eukaryota</taxon>
        <taxon>Fungi</taxon>
        <taxon>Dikarya</taxon>
        <taxon>Basidiomycota</taxon>
        <taxon>Agaricomycotina</taxon>
        <taxon>Agaricomycetes</taxon>
        <taxon>Agaricomycetidae</taxon>
        <taxon>Atheliales</taxon>
        <taxon>Atheliaceae</taxon>
        <taxon>Athelia</taxon>
    </lineage>
</organism>
<evidence type="ECO:0000256" key="6">
    <source>
        <dbReference type="SAM" id="MobiDB-lite"/>
    </source>
</evidence>
<dbReference type="GO" id="GO:0005876">
    <property type="term" value="C:spindle microtubule"/>
    <property type="evidence" value="ECO:0007669"/>
    <property type="project" value="TreeGrafter"/>
</dbReference>
<gene>
    <name evidence="8" type="ORF">FIBSPDRAFT_942658</name>
</gene>
<feature type="compositionally biased region" description="Low complexity" evidence="6">
    <location>
        <begin position="280"/>
        <end position="297"/>
    </location>
</feature>
<keyword evidence="9" id="KW-1185">Reference proteome</keyword>
<dbReference type="AlphaFoldDB" id="A0A166X994"/>
<feature type="compositionally biased region" description="Low complexity" evidence="6">
    <location>
        <begin position="415"/>
        <end position="434"/>
    </location>
</feature>
<accession>A0A166X994</accession>
<keyword evidence="4" id="KW-0493">Microtubule</keyword>
<feature type="compositionally biased region" description="Low complexity" evidence="6">
    <location>
        <begin position="364"/>
        <end position="374"/>
    </location>
</feature>
<keyword evidence="3" id="KW-0132">Cell division</keyword>
<dbReference type="InterPro" id="IPR024395">
    <property type="entry name" value="CLASP_N_dom"/>
</dbReference>
<dbReference type="GO" id="GO:0090307">
    <property type="term" value="P:mitotic spindle assembly"/>
    <property type="evidence" value="ECO:0007669"/>
    <property type="project" value="TreeGrafter"/>
</dbReference>
<dbReference type="EMBL" id="KV417480">
    <property type="protein sequence ID" value="KZP34547.1"/>
    <property type="molecule type" value="Genomic_DNA"/>
</dbReference>
<dbReference type="GO" id="GO:0008017">
    <property type="term" value="F:microtubule binding"/>
    <property type="evidence" value="ECO:0007669"/>
    <property type="project" value="TreeGrafter"/>
</dbReference>
<dbReference type="PANTHER" id="PTHR21567">
    <property type="entry name" value="CLASP"/>
    <property type="match status" value="1"/>
</dbReference>
<protein>
    <recommendedName>
        <fullName evidence="7">TOG domain-containing protein</fullName>
    </recommendedName>
</protein>
<dbReference type="STRING" id="436010.A0A166X994"/>
<dbReference type="Proteomes" id="UP000076532">
    <property type="component" value="Unassembled WGS sequence"/>
</dbReference>
<evidence type="ECO:0000256" key="4">
    <source>
        <dbReference type="ARBA" id="ARBA00022701"/>
    </source>
</evidence>
<proteinExistence type="inferred from homology"/>
<dbReference type="SUPFAM" id="SSF48371">
    <property type="entry name" value="ARM repeat"/>
    <property type="match status" value="1"/>
</dbReference>
<dbReference type="GO" id="GO:0005881">
    <property type="term" value="C:cytoplasmic microtubule"/>
    <property type="evidence" value="ECO:0007669"/>
    <property type="project" value="TreeGrafter"/>
</dbReference>
<reference evidence="8 9" key="1">
    <citation type="journal article" date="2016" name="Mol. Biol. Evol.">
        <title>Comparative Genomics of Early-Diverging Mushroom-Forming Fungi Provides Insights into the Origins of Lignocellulose Decay Capabilities.</title>
        <authorList>
            <person name="Nagy L.G."/>
            <person name="Riley R."/>
            <person name="Tritt A."/>
            <person name="Adam C."/>
            <person name="Daum C."/>
            <person name="Floudas D."/>
            <person name="Sun H."/>
            <person name="Yadav J.S."/>
            <person name="Pangilinan J."/>
            <person name="Larsson K.H."/>
            <person name="Matsuura K."/>
            <person name="Barry K."/>
            <person name="Labutti K."/>
            <person name="Kuo R."/>
            <person name="Ohm R.A."/>
            <person name="Bhattacharya S.S."/>
            <person name="Shirouzu T."/>
            <person name="Yoshinaga Y."/>
            <person name="Martin F.M."/>
            <person name="Grigoriev I.V."/>
            <person name="Hibbett D.S."/>
        </authorList>
    </citation>
    <scope>NUCLEOTIDE SEQUENCE [LARGE SCALE GENOMIC DNA]</scope>
    <source>
        <strain evidence="8 9">CBS 109695</strain>
    </source>
</reference>
<keyword evidence="5" id="KW-0498">Mitosis</keyword>
<sequence length="726" mass="77422">MSSMECRSSISLNRELEVICAVVVLPESEDSWEKIAKGITRIITLSNNGALDFPDDLVLGIRSMSRPLISAMCSERSRLSGAAIDMLHTLACGLGSDAEPLIPIFLPTLVTLCTRTSKVFVTRARTCILAFIENTQLPTILPYLALAAKDKSVTLRVVAVESVLSCLNCFNPPDMEKESRATMIEGIIKLTAKDANADVRRLSRKVFEAYKALMPTRLEKFIRPLTPMTKKYLEIKAQPTSSAPPSRPPSSTSFIDKPTQPPKVKPTVQKETMPPPPYVPVRSAPPTRPARTTPSTTNVSDPVAEPARSGPSRPRAPHVTMPSVPVMARRLAPFQPSTTAVISSGPHRVNRANDEPLRNEGPLRRPLSQSQLLQAPESDTAPKPRPQGGARRVPLPPPPSAPKAEGISKDVPDNAQSTSKSTTAASTLSRSAPSKITPEAIPTKRGPSKADERPKPIPKPPAKPASTDTRVSAIQSITNPTKSAREPTRPLEKKTSISQPTLAQIARAKAAAADRKGKEAEKHVWGRPKSASVTKGQAIKSKAAPSALPKAPSGPTITTPAEVPLPPSPSPDVQELPPLPLSPAANRTAEVEAATDQPLPPSPVAPASPLAEVMDVDARAVPKIQIPSESTPTGQSAFPAPAATPISSLLTSIQQGFLFTPCSPLSPPQSYLPLSADDHRDIDSPTPCAKNFAGDVVPEKKIVDLRLVALGENEDGRQVLSDVDMN</sequence>
<evidence type="ECO:0000259" key="7">
    <source>
        <dbReference type="SMART" id="SM01349"/>
    </source>
</evidence>
<evidence type="ECO:0000256" key="3">
    <source>
        <dbReference type="ARBA" id="ARBA00022618"/>
    </source>
</evidence>
<dbReference type="InterPro" id="IPR034085">
    <property type="entry name" value="TOG"/>
</dbReference>
<dbReference type="GO" id="GO:0005815">
    <property type="term" value="C:microtubule organizing center"/>
    <property type="evidence" value="ECO:0007669"/>
    <property type="project" value="TreeGrafter"/>
</dbReference>
<dbReference type="SMART" id="SM01349">
    <property type="entry name" value="TOG"/>
    <property type="match status" value="1"/>
</dbReference>
<name>A0A166X994_9AGAM</name>
<comment type="subcellular location">
    <subcellularLocation>
        <location evidence="1">Cytoplasm</location>
        <location evidence="1">Cytoskeleton</location>
        <location evidence="1">Spindle</location>
    </subcellularLocation>
</comment>
<dbReference type="PANTHER" id="PTHR21567:SF60">
    <property type="entry name" value="CLASP N-TERMINAL DOMAIN-CONTAINING PROTEIN"/>
    <property type="match status" value="1"/>
</dbReference>
<feature type="compositionally biased region" description="Basic and acidic residues" evidence="6">
    <location>
        <begin position="351"/>
        <end position="363"/>
    </location>
</feature>
<feature type="domain" description="TOG" evidence="7">
    <location>
        <begin position="11"/>
        <end position="246"/>
    </location>
</feature>
<dbReference type="Gene3D" id="1.25.10.10">
    <property type="entry name" value="Leucine-rich Repeat Variant"/>
    <property type="match status" value="1"/>
</dbReference>
<feature type="compositionally biased region" description="Basic and acidic residues" evidence="6">
    <location>
        <begin position="483"/>
        <end position="495"/>
    </location>
</feature>
<evidence type="ECO:0000256" key="5">
    <source>
        <dbReference type="ARBA" id="ARBA00022776"/>
    </source>
</evidence>
<dbReference type="InterPro" id="IPR011989">
    <property type="entry name" value="ARM-like"/>
</dbReference>
<dbReference type="GO" id="GO:1990023">
    <property type="term" value="C:mitotic spindle midzone"/>
    <property type="evidence" value="ECO:0007669"/>
    <property type="project" value="TreeGrafter"/>
</dbReference>
<dbReference type="InterPro" id="IPR016024">
    <property type="entry name" value="ARM-type_fold"/>
</dbReference>
<feature type="compositionally biased region" description="Low complexity" evidence="6">
    <location>
        <begin position="538"/>
        <end position="553"/>
    </location>
</feature>